<organism evidence="2 3">
    <name type="scientific">Liparis tanakae</name>
    <name type="common">Tanaka's snailfish</name>
    <dbReference type="NCBI Taxonomy" id="230148"/>
    <lineage>
        <taxon>Eukaryota</taxon>
        <taxon>Metazoa</taxon>
        <taxon>Chordata</taxon>
        <taxon>Craniata</taxon>
        <taxon>Vertebrata</taxon>
        <taxon>Euteleostomi</taxon>
        <taxon>Actinopterygii</taxon>
        <taxon>Neopterygii</taxon>
        <taxon>Teleostei</taxon>
        <taxon>Neoteleostei</taxon>
        <taxon>Acanthomorphata</taxon>
        <taxon>Eupercaria</taxon>
        <taxon>Perciformes</taxon>
        <taxon>Cottioidei</taxon>
        <taxon>Cottales</taxon>
        <taxon>Liparidae</taxon>
        <taxon>Liparis</taxon>
    </lineage>
</organism>
<accession>A0A4Z2HY31</accession>
<feature type="region of interest" description="Disordered" evidence="1">
    <location>
        <begin position="66"/>
        <end position="94"/>
    </location>
</feature>
<evidence type="ECO:0000313" key="3">
    <source>
        <dbReference type="Proteomes" id="UP000314294"/>
    </source>
</evidence>
<feature type="region of interest" description="Disordered" evidence="1">
    <location>
        <begin position="1"/>
        <end position="21"/>
    </location>
</feature>
<evidence type="ECO:0000256" key="1">
    <source>
        <dbReference type="SAM" id="MobiDB-lite"/>
    </source>
</evidence>
<sequence length="131" mass="14509">MWQTQKSSAAGQPEPSGQEHGKLEEVLVSTLFLLAARELKVSPFSQRELPVNTHLHICFHQGEEERHKLRQQHQRSSTLAGSATRISYGKARSGPDIDKAGTGFSALYNSNFLLPRPELSELECRGLLPGC</sequence>
<dbReference type="EMBL" id="SRLO01000163">
    <property type="protein sequence ID" value="TNN70440.1"/>
    <property type="molecule type" value="Genomic_DNA"/>
</dbReference>
<feature type="compositionally biased region" description="Polar residues" evidence="1">
    <location>
        <begin position="74"/>
        <end position="85"/>
    </location>
</feature>
<keyword evidence="3" id="KW-1185">Reference proteome</keyword>
<protein>
    <submittedName>
        <fullName evidence="2">Uncharacterized protein</fullName>
    </submittedName>
</protein>
<gene>
    <name evidence="2" type="ORF">EYF80_019317</name>
</gene>
<proteinExistence type="predicted"/>
<feature type="compositionally biased region" description="Polar residues" evidence="1">
    <location>
        <begin position="1"/>
        <end position="10"/>
    </location>
</feature>
<dbReference type="Proteomes" id="UP000314294">
    <property type="component" value="Unassembled WGS sequence"/>
</dbReference>
<evidence type="ECO:0000313" key="2">
    <source>
        <dbReference type="EMBL" id="TNN70440.1"/>
    </source>
</evidence>
<reference evidence="2 3" key="1">
    <citation type="submission" date="2019-03" db="EMBL/GenBank/DDBJ databases">
        <title>First draft genome of Liparis tanakae, snailfish: a comprehensive survey of snailfish specific genes.</title>
        <authorList>
            <person name="Kim W."/>
            <person name="Song I."/>
            <person name="Jeong J.-H."/>
            <person name="Kim D."/>
            <person name="Kim S."/>
            <person name="Ryu S."/>
            <person name="Song J.Y."/>
            <person name="Lee S.K."/>
        </authorList>
    </citation>
    <scope>NUCLEOTIDE SEQUENCE [LARGE SCALE GENOMIC DNA]</scope>
    <source>
        <tissue evidence="2">Muscle</tissue>
    </source>
</reference>
<comment type="caution">
    <text evidence="2">The sequence shown here is derived from an EMBL/GenBank/DDBJ whole genome shotgun (WGS) entry which is preliminary data.</text>
</comment>
<dbReference type="AlphaFoldDB" id="A0A4Z2HY31"/>
<name>A0A4Z2HY31_9TELE</name>